<dbReference type="HOGENOM" id="CLU_083252_4_0_6"/>
<dbReference type="EC" id="3.4.23.36" evidence="9"/>
<dbReference type="PRINTS" id="PR00781">
    <property type="entry name" value="LIPOSIGPTASE"/>
</dbReference>
<keyword evidence="3 9" id="KW-0645">Protease</keyword>
<evidence type="ECO:0000256" key="5">
    <source>
        <dbReference type="ARBA" id="ARBA00022750"/>
    </source>
</evidence>
<keyword evidence="12" id="KW-0449">Lipoprotein</keyword>
<evidence type="ECO:0000256" key="4">
    <source>
        <dbReference type="ARBA" id="ARBA00022692"/>
    </source>
</evidence>
<keyword evidence="7 9" id="KW-1133">Transmembrane helix</keyword>
<dbReference type="EMBL" id="CP003746">
    <property type="protein sequence ID" value="AFU98924.1"/>
    <property type="molecule type" value="Genomic_DNA"/>
</dbReference>
<dbReference type="PANTHER" id="PTHR33695">
    <property type="entry name" value="LIPOPROTEIN SIGNAL PEPTIDASE"/>
    <property type="match status" value="1"/>
</dbReference>
<keyword evidence="9" id="KW-0997">Cell inner membrane</keyword>
<evidence type="ECO:0000256" key="9">
    <source>
        <dbReference type="HAMAP-Rule" id="MF_00161"/>
    </source>
</evidence>
<dbReference type="PANTHER" id="PTHR33695:SF1">
    <property type="entry name" value="LIPOPROTEIN SIGNAL PEPTIDASE"/>
    <property type="match status" value="1"/>
</dbReference>
<dbReference type="NCBIfam" id="TIGR00077">
    <property type="entry name" value="lspA"/>
    <property type="match status" value="1"/>
</dbReference>
<proteinExistence type="inferred from homology"/>
<keyword evidence="8 9" id="KW-0472">Membrane</keyword>
<dbReference type="GO" id="GO:0004190">
    <property type="term" value="F:aspartic-type endopeptidase activity"/>
    <property type="evidence" value="ECO:0007669"/>
    <property type="project" value="UniProtKB-UniRule"/>
</dbReference>
<dbReference type="eggNOG" id="COG0597">
    <property type="taxonomic scope" value="Bacteria"/>
</dbReference>
<evidence type="ECO:0000256" key="2">
    <source>
        <dbReference type="ARBA" id="ARBA00022475"/>
    </source>
</evidence>
<keyword evidence="4 9" id="KW-0812">Transmembrane</keyword>
<protein>
    <recommendedName>
        <fullName evidence="9">Lipoprotein signal peptidase</fullName>
        <ecNumber evidence="9">3.4.23.36</ecNumber>
    </recommendedName>
    <alternativeName>
        <fullName evidence="9">Prolipoprotein signal peptidase</fullName>
    </alternativeName>
    <alternativeName>
        <fullName evidence="9">Signal peptidase II</fullName>
        <shortName evidence="9">SPase II</shortName>
    </alternativeName>
</protein>
<keyword evidence="6 9" id="KW-0378">Hydrolase</keyword>
<sequence>MSKRILFGYAIAVLMIVLDQWTKWYATESLSYGVPVPVNAFLDWTLLHNPGAAFSFLSDQGGWQRWFFTAIALVVSLVLVVWIWRLPDDKKLESLALSLVLGGAIGNLIDRVQLGYVVDFISVHYQSYYWPAFNIADSAICVGVALLIVDMVFFTKKTPDEVERK</sequence>
<keyword evidence="2 9" id="KW-1003">Cell membrane</keyword>
<evidence type="ECO:0000256" key="3">
    <source>
        <dbReference type="ARBA" id="ARBA00022670"/>
    </source>
</evidence>
<feature type="transmembrane region" description="Helical" evidence="9">
    <location>
        <begin position="129"/>
        <end position="155"/>
    </location>
</feature>
<dbReference type="AlphaFoldDB" id="K4KIE5"/>
<organism evidence="12 13">
    <name type="scientific">Simiduia agarivorans (strain DSM 21679 / JCM 13881 / BCRC 17597 / SA1)</name>
    <dbReference type="NCBI Taxonomy" id="1117647"/>
    <lineage>
        <taxon>Bacteria</taxon>
        <taxon>Pseudomonadati</taxon>
        <taxon>Pseudomonadota</taxon>
        <taxon>Gammaproteobacteria</taxon>
        <taxon>Cellvibrionales</taxon>
        <taxon>Cellvibrionaceae</taxon>
        <taxon>Simiduia</taxon>
    </lineage>
</organism>
<reference evidence="12 13" key="1">
    <citation type="journal article" date="2013" name="Genome Announc.">
        <title>Complete genome sequence of Simiduia agarivorans SA1(T), a marine bacterium able to degrade a variety of polysaccharides.</title>
        <authorList>
            <person name="Lin S.Y."/>
            <person name="Shieh W.Y."/>
            <person name="Chen J.S."/>
            <person name="Tang S.L."/>
        </authorList>
    </citation>
    <scope>NUCLEOTIDE SEQUENCE [LARGE SCALE GENOMIC DNA]</scope>
    <source>
        <strain evidence="13">DSM 21679 / JCM 13881 / BCRC 17597 / SA1</strain>
    </source>
</reference>
<keyword evidence="13" id="KW-1185">Reference proteome</keyword>
<evidence type="ECO:0000256" key="8">
    <source>
        <dbReference type="ARBA" id="ARBA00023136"/>
    </source>
</evidence>
<feature type="active site" evidence="9">
    <location>
        <position position="137"/>
    </location>
</feature>
<evidence type="ECO:0000256" key="6">
    <source>
        <dbReference type="ARBA" id="ARBA00022801"/>
    </source>
</evidence>
<gene>
    <name evidence="9 12" type="primary">lspA</name>
    <name evidence="12" type="ordered locus">M5M_08675</name>
</gene>
<dbReference type="HAMAP" id="MF_00161">
    <property type="entry name" value="LspA"/>
    <property type="match status" value="1"/>
</dbReference>
<dbReference type="KEGG" id="saga:M5M_08675"/>
<comment type="catalytic activity">
    <reaction evidence="9 10">
        <text>Release of signal peptides from bacterial membrane prolipoproteins. Hydrolyzes -Xaa-Yaa-Zaa-|-(S,diacylglyceryl)Cys-, in which Xaa is hydrophobic (preferably Leu), and Yaa (Ala or Ser) and Zaa (Gly or Ala) have small, neutral side chains.</text>
        <dbReference type="EC" id="3.4.23.36"/>
    </reaction>
</comment>
<comment type="subcellular location">
    <subcellularLocation>
        <location evidence="9">Cell inner membrane</location>
        <topology evidence="9">Multi-pass membrane protein</topology>
    </subcellularLocation>
</comment>
<feature type="transmembrane region" description="Helical" evidence="9">
    <location>
        <begin position="66"/>
        <end position="85"/>
    </location>
</feature>
<dbReference type="GO" id="GO:0005886">
    <property type="term" value="C:plasma membrane"/>
    <property type="evidence" value="ECO:0007669"/>
    <property type="project" value="UniProtKB-SubCell"/>
</dbReference>
<dbReference type="PROSITE" id="PS00855">
    <property type="entry name" value="SPASE_II"/>
    <property type="match status" value="1"/>
</dbReference>
<dbReference type="UniPathway" id="UPA00665"/>
<name>K4KIE5_SIMAS</name>
<evidence type="ECO:0000256" key="1">
    <source>
        <dbReference type="ARBA" id="ARBA00006139"/>
    </source>
</evidence>
<evidence type="ECO:0000256" key="7">
    <source>
        <dbReference type="ARBA" id="ARBA00022989"/>
    </source>
</evidence>
<dbReference type="GO" id="GO:0006508">
    <property type="term" value="P:proteolysis"/>
    <property type="evidence" value="ECO:0007669"/>
    <property type="project" value="UniProtKB-KW"/>
</dbReference>
<comment type="function">
    <text evidence="9 10">This protein specifically catalyzes the removal of signal peptides from prolipoproteins.</text>
</comment>
<dbReference type="InterPro" id="IPR001872">
    <property type="entry name" value="Peptidase_A8"/>
</dbReference>
<feature type="transmembrane region" description="Helical" evidence="9">
    <location>
        <begin position="92"/>
        <end position="109"/>
    </location>
</feature>
<comment type="pathway">
    <text evidence="9">Protein modification; lipoprotein biosynthesis (signal peptide cleavage).</text>
</comment>
<dbReference type="Pfam" id="PF01252">
    <property type="entry name" value="Peptidase_A8"/>
    <property type="match status" value="1"/>
</dbReference>
<evidence type="ECO:0000313" key="13">
    <source>
        <dbReference type="Proteomes" id="UP000000466"/>
    </source>
</evidence>
<accession>K4KIE5</accession>
<evidence type="ECO:0000256" key="10">
    <source>
        <dbReference type="RuleBase" id="RU000594"/>
    </source>
</evidence>
<feature type="transmembrane region" description="Helical" evidence="9">
    <location>
        <begin position="7"/>
        <end position="26"/>
    </location>
</feature>
<dbReference type="STRING" id="1117647.M5M_08675"/>
<keyword evidence="5 9" id="KW-0064">Aspartyl protease</keyword>
<feature type="active site" evidence="9">
    <location>
        <position position="119"/>
    </location>
</feature>
<dbReference type="Proteomes" id="UP000000466">
    <property type="component" value="Chromosome"/>
</dbReference>
<dbReference type="RefSeq" id="WP_015047089.1">
    <property type="nucleotide sequence ID" value="NC_018868.3"/>
</dbReference>
<evidence type="ECO:0000256" key="11">
    <source>
        <dbReference type="RuleBase" id="RU004181"/>
    </source>
</evidence>
<comment type="similarity">
    <text evidence="1 9 11">Belongs to the peptidase A8 family.</text>
</comment>
<evidence type="ECO:0000313" key="12">
    <source>
        <dbReference type="EMBL" id="AFU98924.1"/>
    </source>
</evidence>